<accession>L8HBM6</accession>
<evidence type="ECO:0000256" key="1">
    <source>
        <dbReference type="SAM" id="Phobius"/>
    </source>
</evidence>
<dbReference type="KEGG" id="acan:ACA1_331740"/>
<protein>
    <submittedName>
        <fullName evidence="2">Uncharacterized protein</fullName>
    </submittedName>
</protein>
<dbReference type="RefSeq" id="XP_004367730.1">
    <property type="nucleotide sequence ID" value="XM_004367673.1"/>
</dbReference>
<keyword evidence="1" id="KW-0472">Membrane</keyword>
<name>L8HBM6_ACACF</name>
<keyword evidence="3" id="KW-1185">Reference proteome</keyword>
<proteinExistence type="predicted"/>
<sequence>MKDKNPGDTTLELVMIEQPLRIAASFYSPPQPRIFTDEWSISASTRRPSTIGPAIFYFFLIIITVAITFVLTAVATMLGFSFGLGFFGATDRGRDEAQADLGGHDRPLVEAEAEDWRRALVARLPRHIWASPDPCGGSNERSSMLLFGEEVLLHVGHTCIVTRDNNATRYRIRHFG</sequence>
<dbReference type="AlphaFoldDB" id="L8HBM6"/>
<dbReference type="EMBL" id="KB007875">
    <property type="protein sequence ID" value="ELR22637.1"/>
    <property type="molecule type" value="Genomic_DNA"/>
</dbReference>
<evidence type="ECO:0000313" key="3">
    <source>
        <dbReference type="Proteomes" id="UP000011083"/>
    </source>
</evidence>
<reference evidence="2 3" key="1">
    <citation type="journal article" date="2013" name="Genome Biol.">
        <title>Genome of Acanthamoeba castellanii highlights extensive lateral gene transfer and early evolution of tyrosine kinase signaling.</title>
        <authorList>
            <person name="Clarke M."/>
            <person name="Lohan A.J."/>
            <person name="Liu B."/>
            <person name="Lagkouvardos I."/>
            <person name="Roy S."/>
            <person name="Zafar N."/>
            <person name="Bertelli C."/>
            <person name="Schilde C."/>
            <person name="Kianianmomeni A."/>
            <person name="Burglin T.R."/>
            <person name="Frech C."/>
            <person name="Turcotte B."/>
            <person name="Kopec K.O."/>
            <person name="Synnott J.M."/>
            <person name="Choo C."/>
            <person name="Paponov I."/>
            <person name="Finkler A."/>
            <person name="Soon Heng Tan C."/>
            <person name="Hutchins A.P."/>
            <person name="Weinmeier T."/>
            <person name="Rattei T."/>
            <person name="Chu J.S."/>
            <person name="Gimenez G."/>
            <person name="Irimia M."/>
            <person name="Rigden D.J."/>
            <person name="Fitzpatrick D.A."/>
            <person name="Lorenzo-Morales J."/>
            <person name="Bateman A."/>
            <person name="Chiu C.H."/>
            <person name="Tang P."/>
            <person name="Hegemann P."/>
            <person name="Fromm H."/>
            <person name="Raoult D."/>
            <person name="Greub G."/>
            <person name="Miranda-Saavedra D."/>
            <person name="Chen N."/>
            <person name="Nash P."/>
            <person name="Ginger M.L."/>
            <person name="Horn M."/>
            <person name="Schaap P."/>
            <person name="Caler L."/>
            <person name="Loftus B."/>
        </authorList>
    </citation>
    <scope>NUCLEOTIDE SEQUENCE [LARGE SCALE GENOMIC DNA]</scope>
    <source>
        <strain evidence="2 3">Neff</strain>
    </source>
</reference>
<gene>
    <name evidence="2" type="ORF">ACA1_331740</name>
</gene>
<feature type="transmembrane region" description="Helical" evidence="1">
    <location>
        <begin position="54"/>
        <end position="87"/>
    </location>
</feature>
<dbReference type="Proteomes" id="UP000011083">
    <property type="component" value="Unassembled WGS sequence"/>
</dbReference>
<evidence type="ECO:0000313" key="2">
    <source>
        <dbReference type="EMBL" id="ELR22637.1"/>
    </source>
</evidence>
<organism evidence="2 3">
    <name type="scientific">Acanthamoeba castellanii (strain ATCC 30010 / Neff)</name>
    <dbReference type="NCBI Taxonomy" id="1257118"/>
    <lineage>
        <taxon>Eukaryota</taxon>
        <taxon>Amoebozoa</taxon>
        <taxon>Discosea</taxon>
        <taxon>Longamoebia</taxon>
        <taxon>Centramoebida</taxon>
        <taxon>Acanthamoebidae</taxon>
        <taxon>Acanthamoeba</taxon>
    </lineage>
</organism>
<dbReference type="VEuPathDB" id="AmoebaDB:ACA1_331740"/>
<dbReference type="GeneID" id="14923587"/>
<keyword evidence="1" id="KW-0812">Transmembrane</keyword>
<keyword evidence="1" id="KW-1133">Transmembrane helix</keyword>